<reference evidence="18 19" key="1">
    <citation type="submission" date="2017-09" db="EMBL/GenBank/DDBJ databases">
        <authorList>
            <person name="Ehlers B."/>
            <person name="Leendertz F.H."/>
        </authorList>
    </citation>
    <scope>NUCLEOTIDE SEQUENCE [LARGE SCALE GENOMIC DNA]</scope>
    <source>
        <strain evidence="18 19">DSM 16848</strain>
    </source>
</reference>
<dbReference type="InterPro" id="IPR015956">
    <property type="entry name" value="Peniciliin-bd_prot_C_sf"/>
</dbReference>
<feature type="binding site" evidence="14">
    <location>
        <position position="253"/>
    </location>
    <ligand>
        <name>substrate</name>
    </ligand>
</feature>
<dbReference type="GO" id="GO:0008360">
    <property type="term" value="P:regulation of cell shape"/>
    <property type="evidence" value="ECO:0007669"/>
    <property type="project" value="UniProtKB-KW"/>
</dbReference>
<feature type="active site" description="Acyl-ester intermediate" evidence="13">
    <location>
        <position position="91"/>
    </location>
</feature>
<evidence type="ECO:0000256" key="11">
    <source>
        <dbReference type="ARBA" id="ARBA00023316"/>
    </source>
</evidence>
<feature type="domain" description="Peptidase S11 D-Ala-D-Ala carboxypeptidase A C-terminal" evidence="17">
    <location>
        <begin position="303"/>
        <end position="393"/>
    </location>
</feature>
<evidence type="ECO:0000256" key="1">
    <source>
        <dbReference type="ARBA" id="ARBA00003217"/>
    </source>
</evidence>
<dbReference type="EMBL" id="OCNF01000009">
    <property type="protein sequence ID" value="SOD68613.1"/>
    <property type="molecule type" value="Genomic_DNA"/>
</dbReference>
<dbReference type="InterPro" id="IPR012907">
    <property type="entry name" value="Peptidase_S11_C"/>
</dbReference>
<dbReference type="Pfam" id="PF07943">
    <property type="entry name" value="PBP5_C"/>
    <property type="match status" value="1"/>
</dbReference>
<comment type="catalytic activity">
    <reaction evidence="12">
        <text>Preferential cleavage: (Ac)2-L-Lys-D-Ala-|-D-Ala. Also transpeptidation of peptidyl-alanyl moieties that are N-acyl substituents of D-alanine.</text>
        <dbReference type="EC" id="3.4.16.4"/>
    </reaction>
</comment>
<feature type="active site" description="Proton acceptor" evidence="13">
    <location>
        <position position="94"/>
    </location>
</feature>
<keyword evidence="7 16" id="KW-0732">Signal</keyword>
<dbReference type="PANTHER" id="PTHR21581">
    <property type="entry name" value="D-ALANYL-D-ALANINE CARBOXYPEPTIDASE"/>
    <property type="match status" value="1"/>
</dbReference>
<dbReference type="Gene3D" id="2.60.410.10">
    <property type="entry name" value="D-Ala-D-Ala carboxypeptidase, C-terminal domain"/>
    <property type="match status" value="1"/>
</dbReference>
<evidence type="ECO:0000256" key="14">
    <source>
        <dbReference type="PIRSR" id="PIRSR618044-2"/>
    </source>
</evidence>
<feature type="chain" id="PRO_5012606086" description="serine-type D-Ala-D-Ala carboxypeptidase" evidence="16">
    <location>
        <begin position="24"/>
        <end position="414"/>
    </location>
</feature>
<proteinExistence type="inferred from homology"/>
<keyword evidence="10" id="KW-0573">Peptidoglycan synthesis</keyword>
<comment type="pathway">
    <text evidence="2">Cell wall biogenesis; peptidoglycan biosynthesis.</text>
</comment>
<keyword evidence="11" id="KW-0961">Cell wall biogenesis/degradation</keyword>
<dbReference type="UniPathway" id="UPA00219"/>
<sequence>MKSMKKTLLPLALASVLSASVLAAPKANLAASDVQAQSASSPSVATNNLPQKNNLGSKQPEIAATAYLVKDLQSNQIIAGKNVDNQIEPASLTKLMTAYLAFKALEEGKLKPDQMIKVSDKAWKAEGSRMFLDTKKSVSVSDLIKGLIVVSGNDAAITLAESIAGDESKFAQLMNDEAKRLGMNKTHFENSTGLPSKNHLTSVNDLVILSAAIIRDYPQYYPIYSIKTFAYNGITQTNRNLLLFRDPSVDGLKTGHTNSAGYNLIASSQRNGRRVVSVVVGTASNEARATESSKLLNYALQGFDTPKMYAANQEISQVKLYKGAAKSVPVGFLEDAYMTIPTGQVENIKPILETSQPLLAPIQKGQELGILKFVENGNVLAEKKVVALTDVAEAGFFGKLWDGIVLWFNDIFAD</sequence>
<dbReference type="InterPro" id="IPR018044">
    <property type="entry name" value="Peptidase_S11"/>
</dbReference>
<evidence type="ECO:0000256" key="2">
    <source>
        <dbReference type="ARBA" id="ARBA00004752"/>
    </source>
</evidence>
<dbReference type="Pfam" id="PF00768">
    <property type="entry name" value="Peptidase_S11"/>
    <property type="match status" value="1"/>
</dbReference>
<evidence type="ECO:0000256" key="7">
    <source>
        <dbReference type="ARBA" id="ARBA00022729"/>
    </source>
</evidence>
<evidence type="ECO:0000256" key="4">
    <source>
        <dbReference type="ARBA" id="ARBA00012448"/>
    </source>
</evidence>
<dbReference type="PRINTS" id="PR00725">
    <property type="entry name" value="DADACBPTASE1"/>
</dbReference>
<gene>
    <name evidence="18" type="ORF">SAMN02746062_01338</name>
</gene>
<evidence type="ECO:0000256" key="10">
    <source>
        <dbReference type="ARBA" id="ARBA00022984"/>
    </source>
</evidence>
<evidence type="ECO:0000256" key="8">
    <source>
        <dbReference type="ARBA" id="ARBA00022801"/>
    </source>
</evidence>
<feature type="active site" evidence="13">
    <location>
        <position position="151"/>
    </location>
</feature>
<comment type="function">
    <text evidence="1">Removes C-terminal D-alanyl residues from sugar-peptide cell wall precursors.</text>
</comment>
<evidence type="ECO:0000256" key="16">
    <source>
        <dbReference type="SAM" id="SignalP"/>
    </source>
</evidence>
<name>A0A286ECJ3_9NEIS</name>
<evidence type="ECO:0000256" key="15">
    <source>
        <dbReference type="RuleBase" id="RU004016"/>
    </source>
</evidence>
<keyword evidence="6" id="KW-0645">Protease</keyword>
<dbReference type="GO" id="GO:0009002">
    <property type="term" value="F:serine-type D-Ala-D-Ala carboxypeptidase activity"/>
    <property type="evidence" value="ECO:0007669"/>
    <property type="project" value="UniProtKB-EC"/>
</dbReference>
<dbReference type="GO" id="GO:0009252">
    <property type="term" value="P:peptidoglycan biosynthetic process"/>
    <property type="evidence" value="ECO:0007669"/>
    <property type="project" value="UniProtKB-UniPathway"/>
</dbReference>
<evidence type="ECO:0000256" key="3">
    <source>
        <dbReference type="ARBA" id="ARBA00007164"/>
    </source>
</evidence>
<dbReference type="Proteomes" id="UP000219669">
    <property type="component" value="Unassembled WGS sequence"/>
</dbReference>
<keyword evidence="8" id="KW-0378">Hydrolase</keyword>
<dbReference type="EC" id="3.4.16.4" evidence="4"/>
<dbReference type="GO" id="GO:0006508">
    <property type="term" value="P:proteolysis"/>
    <property type="evidence" value="ECO:0007669"/>
    <property type="project" value="UniProtKB-KW"/>
</dbReference>
<keyword evidence="5" id="KW-0121">Carboxypeptidase</keyword>
<organism evidence="18 19">
    <name type="scientific">Alysiella filiformis DSM 16848</name>
    <dbReference type="NCBI Taxonomy" id="1120981"/>
    <lineage>
        <taxon>Bacteria</taxon>
        <taxon>Pseudomonadati</taxon>
        <taxon>Pseudomonadota</taxon>
        <taxon>Betaproteobacteria</taxon>
        <taxon>Neisseriales</taxon>
        <taxon>Neisseriaceae</taxon>
        <taxon>Alysiella</taxon>
    </lineage>
</organism>
<dbReference type="InterPro" id="IPR037167">
    <property type="entry name" value="Peptidase_S11_C_sf"/>
</dbReference>
<evidence type="ECO:0000256" key="6">
    <source>
        <dbReference type="ARBA" id="ARBA00022670"/>
    </source>
</evidence>
<evidence type="ECO:0000256" key="12">
    <source>
        <dbReference type="ARBA" id="ARBA00034000"/>
    </source>
</evidence>
<dbReference type="InterPro" id="IPR012338">
    <property type="entry name" value="Beta-lactam/transpept-like"/>
</dbReference>
<dbReference type="Gene3D" id="3.40.710.10">
    <property type="entry name" value="DD-peptidase/beta-lactamase superfamily"/>
    <property type="match status" value="1"/>
</dbReference>
<comment type="similarity">
    <text evidence="3 15">Belongs to the peptidase S11 family.</text>
</comment>
<evidence type="ECO:0000313" key="19">
    <source>
        <dbReference type="Proteomes" id="UP000219669"/>
    </source>
</evidence>
<evidence type="ECO:0000256" key="13">
    <source>
        <dbReference type="PIRSR" id="PIRSR618044-1"/>
    </source>
</evidence>
<accession>A0A286ECJ3</accession>
<feature type="signal peptide" evidence="16">
    <location>
        <begin position="1"/>
        <end position="23"/>
    </location>
</feature>
<dbReference type="GO" id="GO:0071555">
    <property type="term" value="P:cell wall organization"/>
    <property type="evidence" value="ECO:0007669"/>
    <property type="project" value="UniProtKB-KW"/>
</dbReference>
<keyword evidence="19" id="KW-1185">Reference proteome</keyword>
<dbReference type="SUPFAM" id="SSF56601">
    <property type="entry name" value="beta-lactamase/transpeptidase-like"/>
    <property type="match status" value="1"/>
</dbReference>
<dbReference type="SMART" id="SM00936">
    <property type="entry name" value="PBP5_C"/>
    <property type="match status" value="1"/>
</dbReference>
<dbReference type="PANTHER" id="PTHR21581:SF6">
    <property type="entry name" value="TRAFFICKING PROTEIN PARTICLE COMPLEX SUBUNIT 12"/>
    <property type="match status" value="1"/>
</dbReference>
<evidence type="ECO:0000259" key="17">
    <source>
        <dbReference type="SMART" id="SM00936"/>
    </source>
</evidence>
<evidence type="ECO:0000256" key="9">
    <source>
        <dbReference type="ARBA" id="ARBA00022960"/>
    </source>
</evidence>
<evidence type="ECO:0000256" key="5">
    <source>
        <dbReference type="ARBA" id="ARBA00022645"/>
    </source>
</evidence>
<dbReference type="InterPro" id="IPR001967">
    <property type="entry name" value="Peptidase_S11_N"/>
</dbReference>
<protein>
    <recommendedName>
        <fullName evidence="4">serine-type D-Ala-D-Ala carboxypeptidase</fullName>
        <ecNumber evidence="4">3.4.16.4</ecNumber>
    </recommendedName>
</protein>
<evidence type="ECO:0000313" key="18">
    <source>
        <dbReference type="EMBL" id="SOD68613.1"/>
    </source>
</evidence>
<dbReference type="AlphaFoldDB" id="A0A286ECJ3"/>
<dbReference type="SUPFAM" id="SSF69189">
    <property type="entry name" value="Penicillin-binding protein associated domain"/>
    <property type="match status" value="1"/>
</dbReference>
<keyword evidence="9" id="KW-0133">Cell shape</keyword>